<dbReference type="Proteomes" id="UP001229244">
    <property type="component" value="Unassembled WGS sequence"/>
</dbReference>
<reference evidence="1" key="1">
    <citation type="submission" date="2023-07" db="EMBL/GenBank/DDBJ databases">
        <title>Genomic Encyclopedia of Type Strains, Phase IV (KMG-IV): sequencing the most valuable type-strain genomes for metagenomic binning, comparative biology and taxonomic classification.</title>
        <authorList>
            <person name="Goeker M."/>
        </authorList>
    </citation>
    <scope>NUCLEOTIDE SEQUENCE</scope>
    <source>
        <strain evidence="1">DSM 21202</strain>
    </source>
</reference>
<gene>
    <name evidence="1" type="ORF">J2S73_003868</name>
</gene>
<dbReference type="PANTHER" id="PTHR31687:SF3">
    <property type="entry name" value="PROTEIN URG3"/>
    <property type="match status" value="1"/>
</dbReference>
<comment type="caution">
    <text evidence="1">The sequence shown here is derived from an EMBL/GenBank/DDBJ whole genome shotgun (WGS) entry which is preliminary data.</text>
</comment>
<evidence type="ECO:0000313" key="1">
    <source>
        <dbReference type="EMBL" id="MDQ0317384.1"/>
    </source>
</evidence>
<dbReference type="Pfam" id="PF07958">
    <property type="entry name" value="DUF1688"/>
    <property type="match status" value="1"/>
</dbReference>
<dbReference type="EMBL" id="JAUSUL010000005">
    <property type="protein sequence ID" value="MDQ0317384.1"/>
    <property type="molecule type" value="Genomic_DNA"/>
</dbReference>
<evidence type="ECO:0008006" key="3">
    <source>
        <dbReference type="Google" id="ProtNLM"/>
    </source>
</evidence>
<dbReference type="InterPro" id="IPR012469">
    <property type="entry name" value="DUF1688"/>
</dbReference>
<organism evidence="1 2">
    <name type="scientific">Amorphus orientalis</name>
    <dbReference type="NCBI Taxonomy" id="649198"/>
    <lineage>
        <taxon>Bacteria</taxon>
        <taxon>Pseudomonadati</taxon>
        <taxon>Pseudomonadota</taxon>
        <taxon>Alphaproteobacteria</taxon>
        <taxon>Hyphomicrobiales</taxon>
        <taxon>Amorphaceae</taxon>
        <taxon>Amorphus</taxon>
    </lineage>
</organism>
<evidence type="ECO:0000313" key="2">
    <source>
        <dbReference type="Proteomes" id="UP001229244"/>
    </source>
</evidence>
<proteinExistence type="predicted"/>
<dbReference type="AlphaFoldDB" id="A0AAE4AW48"/>
<name>A0AAE4AW48_9HYPH</name>
<dbReference type="PANTHER" id="PTHR31687">
    <property type="match status" value="1"/>
</dbReference>
<keyword evidence="2" id="KW-1185">Reference proteome</keyword>
<sequence length="411" mass="43417">MTAEREAYGRLMRAGAVRERSARLFALAEEGGLPGLTLHLDRMDEVAARVAAVTQARFPDLSVSLHSRWRHFEAGGLDRWGMLAGARGFDSPRQAARAAADLAVVSVLLDAGAGSEWHYREALTGETHARSEGLAIASLAMFAGGLFSGVPADPLRADAVALAAIGEDELASGLQVSPDNPIVGLSGRTQVLARLAHAMENRRDLFAVDDDPRPGGLIDALIYRAEEGRVPAATILDVVLDGLTPAFPGRLELAGMPLGDTWRHPSLSGEEPGADLVPFHKLSTWLALSLIEPLDLAGVEVTDLDGLPGLAEYRNGGLFIDGGVISLADPDDAQRSHPVDSPLIVGWRALTVCLLDVLAEKVRGRLDVAPSVFPLACVLEGGSWAAGRAIALERRADAGPPLRVDSDGTVF</sequence>
<accession>A0AAE4AW48</accession>
<protein>
    <recommendedName>
        <fullName evidence="3">Uracil phosphoribosyltransferase</fullName>
    </recommendedName>
</protein>
<dbReference type="RefSeq" id="WP_306887300.1">
    <property type="nucleotide sequence ID" value="NZ_JAUSUL010000005.1"/>
</dbReference>